<dbReference type="Proteomes" id="UP001605036">
    <property type="component" value="Unassembled WGS sequence"/>
</dbReference>
<proteinExistence type="predicted"/>
<evidence type="ECO:0000313" key="2">
    <source>
        <dbReference type="Proteomes" id="UP001605036"/>
    </source>
</evidence>
<comment type="caution">
    <text evidence="1">The sequence shown here is derived from an EMBL/GenBank/DDBJ whole genome shotgun (WGS) entry which is preliminary data.</text>
</comment>
<dbReference type="AlphaFoldDB" id="A0ABD1Y3I2"/>
<protein>
    <submittedName>
        <fullName evidence="1">Uncharacterized protein</fullName>
    </submittedName>
</protein>
<name>A0ABD1Y3I2_9MARC</name>
<dbReference type="EMBL" id="JBHFFA010000006">
    <property type="protein sequence ID" value="KAL2621314.1"/>
    <property type="molecule type" value="Genomic_DNA"/>
</dbReference>
<sequence length="148" mass="16449">MVGNSGSVFSNSVEGFFFVREVEEENELKAQRMGLAFPLHSVLSVSGFLAMDGYVCFAVFASYKVVVVWPTVTDVNRKDEDWKARHPKKEWGLCRGHLVDSGAEEAQMDGGESYRGALPWNLGIWRSSDDENPRLGISIQTQGLVSCE</sequence>
<reference evidence="1 2" key="1">
    <citation type="submission" date="2024-09" db="EMBL/GenBank/DDBJ databases">
        <title>Chromosome-scale assembly of Riccia fluitans.</title>
        <authorList>
            <person name="Paukszto L."/>
            <person name="Sawicki J."/>
            <person name="Karawczyk K."/>
            <person name="Piernik-Szablinska J."/>
            <person name="Szczecinska M."/>
            <person name="Mazdziarz M."/>
        </authorList>
    </citation>
    <scope>NUCLEOTIDE SEQUENCE [LARGE SCALE GENOMIC DNA]</scope>
    <source>
        <strain evidence="1">Rf_01</strain>
        <tissue evidence="1">Aerial parts of the thallus</tissue>
    </source>
</reference>
<evidence type="ECO:0000313" key="1">
    <source>
        <dbReference type="EMBL" id="KAL2621314.1"/>
    </source>
</evidence>
<accession>A0ABD1Y3I2</accession>
<organism evidence="1 2">
    <name type="scientific">Riccia fluitans</name>
    <dbReference type="NCBI Taxonomy" id="41844"/>
    <lineage>
        <taxon>Eukaryota</taxon>
        <taxon>Viridiplantae</taxon>
        <taxon>Streptophyta</taxon>
        <taxon>Embryophyta</taxon>
        <taxon>Marchantiophyta</taxon>
        <taxon>Marchantiopsida</taxon>
        <taxon>Marchantiidae</taxon>
        <taxon>Marchantiales</taxon>
        <taxon>Ricciaceae</taxon>
        <taxon>Riccia</taxon>
    </lineage>
</organism>
<keyword evidence="2" id="KW-1185">Reference proteome</keyword>
<gene>
    <name evidence="1" type="ORF">R1flu_001519</name>
</gene>